<organism evidence="2">
    <name type="scientific">Chromera velia CCMP2878</name>
    <dbReference type="NCBI Taxonomy" id="1169474"/>
    <lineage>
        <taxon>Eukaryota</taxon>
        <taxon>Sar</taxon>
        <taxon>Alveolata</taxon>
        <taxon>Colpodellida</taxon>
        <taxon>Chromeraceae</taxon>
        <taxon>Chromera</taxon>
    </lineage>
</organism>
<proteinExistence type="predicted"/>
<protein>
    <submittedName>
        <fullName evidence="2">Uncharacterized protein</fullName>
    </submittedName>
</protein>
<dbReference type="EMBL" id="CDMZ01000673">
    <property type="protein sequence ID" value="CEM19302.1"/>
    <property type="molecule type" value="Genomic_DNA"/>
</dbReference>
<feature type="region of interest" description="Disordered" evidence="1">
    <location>
        <begin position="371"/>
        <end position="394"/>
    </location>
</feature>
<name>A0A0G4FWY4_9ALVE</name>
<feature type="region of interest" description="Disordered" evidence="1">
    <location>
        <begin position="479"/>
        <end position="541"/>
    </location>
</feature>
<feature type="region of interest" description="Disordered" evidence="1">
    <location>
        <begin position="557"/>
        <end position="578"/>
    </location>
</feature>
<feature type="region of interest" description="Disordered" evidence="1">
    <location>
        <begin position="711"/>
        <end position="731"/>
    </location>
</feature>
<dbReference type="AlphaFoldDB" id="A0A0G4FWY4"/>
<accession>A0A0G4FWY4</accession>
<sequence>MVQAPTLKSFSFSLSTTFQSQESIGIGVDLALSPPVAKKSQEGSPVAALQRVVSNQGSECHSDENGTGMGGSGENETDEGDESEIDEAVQNERARNLADDEMSDSDSDENESLSDTDEVCPDNKESKVSDRPLIFLVVAVAKELRLSSQGGSKKGVRTRGQIRIQGRVPDYAAFFRQCTSDLESDGHCVFVCFRLGNVTEFRGDAVVSSGNRRLEGTVRRNWWGFAGRRSADASLYEHNAGLLRRVRDPKRCVMESGRLYKKETAKDFNPSLFSSGTSKSTDRDPAHLLEFGEVRVTSNLSESFHEALETPHLLRPLDDFLRRLRLRPPLSGPNSPFPSPSPSGSSSSTEDGTPPSQFSFLLSTALPFHPSSNLANETRPLPASQGTEVERSPEECNRLLRQAYRNITKSLYSLNRLHWEARTCIGTARHRPDPIRSLNFLRRIQSQKKHNTVGLLPQRQTVSLAVSLRKWQSGLNHLLRRSRSIPKSQPQNARAHAEQTPMQNNRLSAAQTSDSPESEGWHTRSPPETAPALPSEGGERVVSLRPSDVDLLQEGVTRSFGPTPEQTATRVPEGDSRAGCMGEIEMPVGGRLVETVCLSALGCGLRGYPPQDCARAFLDALGEALERRERETVGVDVLIGKKEGGGRKKILEKEHRGACGRLLLRGQGKGCASDIFSNKYEGSWLPLFFEVRFLDVTILRAWVAEVEQRQLQEKEEEKEEEEKEEEDNSAEVVNETVVAATSMPVGTQGKSPLLFSMPAERSHSSTESHDVIEGLGPVKTQRGSILHQLSQKERVSVRMWNTPSKDDNRLVSSFFANCGADHPLFQLEDKAFINIQKLTRCDYAEKAMRDLLQICRRLKDAVSP</sequence>
<reference evidence="2" key="1">
    <citation type="submission" date="2014-11" db="EMBL/GenBank/DDBJ databases">
        <authorList>
            <person name="Otto D Thomas"/>
            <person name="Naeem Raeece"/>
        </authorList>
    </citation>
    <scope>NUCLEOTIDE SEQUENCE</scope>
</reference>
<feature type="compositionally biased region" description="Low complexity" evidence="1">
    <location>
        <begin position="342"/>
        <end position="356"/>
    </location>
</feature>
<gene>
    <name evidence="2" type="ORF">Cvel_3808</name>
</gene>
<evidence type="ECO:0000313" key="2">
    <source>
        <dbReference type="EMBL" id="CEM19302.1"/>
    </source>
</evidence>
<evidence type="ECO:0000256" key="1">
    <source>
        <dbReference type="SAM" id="MobiDB-lite"/>
    </source>
</evidence>
<dbReference type="VEuPathDB" id="CryptoDB:Cvel_3808"/>
<feature type="region of interest" description="Disordered" evidence="1">
    <location>
        <begin position="328"/>
        <end position="356"/>
    </location>
</feature>
<feature type="region of interest" description="Disordered" evidence="1">
    <location>
        <begin position="36"/>
        <end position="125"/>
    </location>
</feature>
<feature type="compositionally biased region" description="Polar residues" evidence="1">
    <location>
        <begin position="500"/>
        <end position="515"/>
    </location>
</feature>
<feature type="compositionally biased region" description="Acidic residues" evidence="1">
    <location>
        <begin position="716"/>
        <end position="729"/>
    </location>
</feature>
<feature type="compositionally biased region" description="Acidic residues" evidence="1">
    <location>
        <begin position="75"/>
        <end position="89"/>
    </location>
</feature>
<feature type="compositionally biased region" description="Acidic residues" evidence="1">
    <location>
        <begin position="99"/>
        <end position="120"/>
    </location>
</feature>